<dbReference type="EMBL" id="BNDW01000029">
    <property type="protein sequence ID" value="GHI22858.1"/>
    <property type="molecule type" value="Genomic_DNA"/>
</dbReference>
<proteinExistence type="predicted"/>
<gene>
    <name evidence="1" type="ORF">Shyd_42290</name>
</gene>
<comment type="caution">
    <text evidence="1">The sequence shown here is derived from an EMBL/GenBank/DDBJ whole genome shotgun (WGS) entry which is preliminary data.</text>
</comment>
<evidence type="ECO:0000313" key="2">
    <source>
        <dbReference type="Proteomes" id="UP001052739"/>
    </source>
</evidence>
<keyword evidence="2" id="KW-1185">Reference proteome</keyword>
<name>A0ABQ3PCU8_9ACTN</name>
<dbReference type="Proteomes" id="UP001052739">
    <property type="component" value="Unassembled WGS sequence"/>
</dbReference>
<reference evidence="1" key="1">
    <citation type="submission" date="2024-05" db="EMBL/GenBank/DDBJ databases">
        <title>Whole genome shotgun sequence of Streptomyces hydrogenans NBRC 13475.</title>
        <authorList>
            <person name="Komaki H."/>
            <person name="Tamura T."/>
        </authorList>
    </citation>
    <scope>NUCLEOTIDE SEQUENCE</scope>
    <source>
        <strain evidence="1">NBRC 13475</strain>
    </source>
</reference>
<organism evidence="1 2">
    <name type="scientific">Streptomyces hydrogenans</name>
    <dbReference type="NCBI Taxonomy" id="1873719"/>
    <lineage>
        <taxon>Bacteria</taxon>
        <taxon>Bacillati</taxon>
        <taxon>Actinomycetota</taxon>
        <taxon>Actinomycetes</taxon>
        <taxon>Kitasatosporales</taxon>
        <taxon>Streptomycetaceae</taxon>
        <taxon>Streptomyces</taxon>
    </lineage>
</organism>
<protein>
    <recommendedName>
        <fullName evidence="3">Secreted protein</fullName>
    </recommendedName>
</protein>
<accession>A0ABQ3PCU8</accession>
<evidence type="ECO:0008006" key="3">
    <source>
        <dbReference type="Google" id="ProtNLM"/>
    </source>
</evidence>
<sequence>MLVGVLGPQQAGLLQQPDRAGQVDRKVGTDAVEGDVAVLVARQRLYEREEFGVRTGGRTGSVRTGCTATYRRFRLRGEEAVAVPVRPPCTASERERGTGR</sequence>
<evidence type="ECO:0000313" key="1">
    <source>
        <dbReference type="EMBL" id="GHI22858.1"/>
    </source>
</evidence>